<dbReference type="InterPro" id="IPR029057">
    <property type="entry name" value="PRTase-like"/>
</dbReference>
<evidence type="ECO:0000256" key="5">
    <source>
        <dbReference type="HAMAP-Rule" id="MF_01219"/>
    </source>
</evidence>
<dbReference type="InterPro" id="IPR023050">
    <property type="entry name" value="PyrR"/>
</dbReference>
<evidence type="ECO:0000313" key="8">
    <source>
        <dbReference type="Proteomes" id="UP000886743"/>
    </source>
</evidence>
<dbReference type="AlphaFoldDB" id="A0A9D1SZA0"/>
<dbReference type="InterPro" id="IPR000836">
    <property type="entry name" value="PRTase_dom"/>
</dbReference>
<keyword evidence="5" id="KW-0694">RNA-binding</keyword>
<feature type="short sequence motif" description="PRPP-binding" evidence="5">
    <location>
        <begin position="105"/>
        <end position="117"/>
    </location>
</feature>
<comment type="similarity">
    <text evidence="1 5">Belongs to the purine/pyrimidine phosphoribosyltransferase family. PyrR subfamily.</text>
</comment>
<evidence type="ECO:0000259" key="6">
    <source>
        <dbReference type="Pfam" id="PF00156"/>
    </source>
</evidence>
<comment type="caution">
    <text evidence="7">The sequence shown here is derived from an EMBL/GenBank/DDBJ whole genome shotgun (WGS) entry which is preliminary data.</text>
</comment>
<protein>
    <recommendedName>
        <fullName evidence="5">Bifunctional protein PyrR</fullName>
    </recommendedName>
    <domain>
        <recommendedName>
            <fullName evidence="5">Pyrimidine operon regulatory protein</fullName>
        </recommendedName>
    </domain>
    <domain>
        <recommendedName>
            <fullName evidence="5">Uracil phosphoribosyltransferase</fullName>
            <shortName evidence="5">UPRTase</shortName>
            <ecNumber evidence="5">2.4.2.9</ecNumber>
        </recommendedName>
    </domain>
</protein>
<keyword evidence="5 7" id="KW-0328">Glycosyltransferase</keyword>
<sequence>MVAVTQQSVKAQIMDEAAIRRAQSRIAHEIIEKNQGVGGVCLIGIQRRGVVLAREIAERIKEVEACEVPTGILDITLYRDDLSMLSEHPTINGSDIGFSINGKTLVLVDDVLYTGRTVRAAIDALMDMGRPAAIQLAVLIDRGHRELPIRADYVGKNVPTSRSEVVHVELVEFDGKNRVVITDRV</sequence>
<comment type="catalytic activity">
    <reaction evidence="5">
        <text>UMP + diphosphate = 5-phospho-alpha-D-ribose 1-diphosphate + uracil</text>
        <dbReference type="Rhea" id="RHEA:13017"/>
        <dbReference type="ChEBI" id="CHEBI:17568"/>
        <dbReference type="ChEBI" id="CHEBI:33019"/>
        <dbReference type="ChEBI" id="CHEBI:57865"/>
        <dbReference type="ChEBI" id="CHEBI:58017"/>
        <dbReference type="EC" id="2.4.2.9"/>
    </reaction>
</comment>
<dbReference type="NCBIfam" id="NF003549">
    <property type="entry name" value="PRK05205.1-5"/>
    <property type="match status" value="1"/>
</dbReference>
<comment type="function">
    <text evidence="5">Regulates transcriptional attenuation of the pyrimidine nucleotide (pyr) operon by binding in a uridine-dependent manner to specific sites on pyr mRNA. This disrupts an antiterminator hairpin in the RNA and favors formation of a downstream transcription terminator, leading to a reduced expression of downstream genes.</text>
</comment>
<dbReference type="CDD" id="cd06223">
    <property type="entry name" value="PRTases_typeI"/>
    <property type="match status" value="1"/>
</dbReference>
<dbReference type="PANTHER" id="PTHR11608">
    <property type="entry name" value="BIFUNCTIONAL PROTEIN PYRR"/>
    <property type="match status" value="1"/>
</dbReference>
<keyword evidence="4 5" id="KW-0804">Transcription</keyword>
<dbReference type="NCBIfam" id="NF003548">
    <property type="entry name" value="PRK05205.1-4"/>
    <property type="match status" value="1"/>
</dbReference>
<dbReference type="EMBL" id="DVOF01000055">
    <property type="protein sequence ID" value="HIV02275.1"/>
    <property type="molecule type" value="Genomic_DNA"/>
</dbReference>
<dbReference type="Proteomes" id="UP000886743">
    <property type="component" value="Unassembled WGS sequence"/>
</dbReference>
<keyword evidence="5 7" id="KW-0808">Transferase</keyword>
<dbReference type="HAMAP" id="MF_01219">
    <property type="entry name" value="PyrR"/>
    <property type="match status" value="1"/>
</dbReference>
<evidence type="ECO:0000256" key="4">
    <source>
        <dbReference type="ARBA" id="ARBA00023163"/>
    </source>
</evidence>
<name>A0A9D1SZA0_9FIRM</name>
<comment type="subunit">
    <text evidence="5">Homodimer and homohexamer; in equilibrium.</text>
</comment>
<dbReference type="InterPro" id="IPR050137">
    <property type="entry name" value="PyrR_bifunctional"/>
</dbReference>
<dbReference type="Pfam" id="PF00156">
    <property type="entry name" value="Pribosyltran"/>
    <property type="match status" value="1"/>
</dbReference>
<organism evidence="7 8">
    <name type="scientific">Candidatus Aphodoplasma excrementigallinarum</name>
    <dbReference type="NCBI Taxonomy" id="2840673"/>
    <lineage>
        <taxon>Bacteria</taxon>
        <taxon>Bacillati</taxon>
        <taxon>Bacillota</taxon>
        <taxon>Clostridia</taxon>
        <taxon>Eubacteriales</taxon>
        <taxon>Candidatus Aphodoplasma</taxon>
    </lineage>
</organism>
<accession>A0A9D1SZA0</accession>
<reference evidence="7" key="1">
    <citation type="submission" date="2020-10" db="EMBL/GenBank/DDBJ databases">
        <authorList>
            <person name="Gilroy R."/>
        </authorList>
    </citation>
    <scope>NUCLEOTIDE SEQUENCE</scope>
    <source>
        <strain evidence="7">4920</strain>
    </source>
</reference>
<dbReference type="SUPFAM" id="SSF53271">
    <property type="entry name" value="PRTase-like"/>
    <property type="match status" value="1"/>
</dbReference>
<dbReference type="NCBIfam" id="NF003545">
    <property type="entry name" value="PRK05205.1-1"/>
    <property type="match status" value="1"/>
</dbReference>
<evidence type="ECO:0000256" key="3">
    <source>
        <dbReference type="ARBA" id="ARBA00023015"/>
    </source>
</evidence>
<reference evidence="7" key="2">
    <citation type="journal article" date="2021" name="PeerJ">
        <title>Extensive microbial diversity within the chicken gut microbiome revealed by metagenomics and culture.</title>
        <authorList>
            <person name="Gilroy R."/>
            <person name="Ravi A."/>
            <person name="Getino M."/>
            <person name="Pursley I."/>
            <person name="Horton D.L."/>
            <person name="Alikhan N.F."/>
            <person name="Baker D."/>
            <person name="Gharbi K."/>
            <person name="Hall N."/>
            <person name="Watson M."/>
            <person name="Adriaenssens E.M."/>
            <person name="Foster-Nyarko E."/>
            <person name="Jarju S."/>
            <person name="Secka A."/>
            <person name="Antonio M."/>
            <person name="Oren A."/>
            <person name="Chaudhuri R.R."/>
            <person name="La Ragione R."/>
            <person name="Hildebrand F."/>
            <person name="Pallen M.J."/>
        </authorList>
    </citation>
    <scope>NUCLEOTIDE SEQUENCE</scope>
    <source>
        <strain evidence="7">4920</strain>
    </source>
</reference>
<dbReference type="GO" id="GO:0004845">
    <property type="term" value="F:uracil phosphoribosyltransferase activity"/>
    <property type="evidence" value="ECO:0007669"/>
    <property type="project" value="UniProtKB-UniRule"/>
</dbReference>
<dbReference type="FunFam" id="3.40.50.2020:FF:000020">
    <property type="entry name" value="Bifunctional protein PyrR"/>
    <property type="match status" value="1"/>
</dbReference>
<dbReference type="NCBIfam" id="NF003547">
    <property type="entry name" value="PRK05205.1-3"/>
    <property type="match status" value="1"/>
</dbReference>
<feature type="domain" description="Phosphoribosyltransferase" evidence="6">
    <location>
        <begin position="12"/>
        <end position="160"/>
    </location>
</feature>
<dbReference type="PANTHER" id="PTHR11608:SF0">
    <property type="entry name" value="BIFUNCTIONAL PROTEIN PYRR"/>
    <property type="match status" value="1"/>
</dbReference>
<gene>
    <name evidence="5 7" type="primary">pyrR</name>
    <name evidence="7" type="ORF">IAC74_01775</name>
</gene>
<evidence type="ECO:0000256" key="2">
    <source>
        <dbReference type="ARBA" id="ARBA00022472"/>
    </source>
</evidence>
<comment type="function">
    <text evidence="5">Also displays a weak uracil phosphoribosyltransferase activity which is not physiologically significant.</text>
</comment>
<dbReference type="GO" id="GO:0006353">
    <property type="term" value="P:DNA-templated transcription termination"/>
    <property type="evidence" value="ECO:0007669"/>
    <property type="project" value="UniProtKB-UniRule"/>
</dbReference>
<dbReference type="GO" id="GO:0003723">
    <property type="term" value="F:RNA binding"/>
    <property type="evidence" value="ECO:0007669"/>
    <property type="project" value="UniProtKB-UniRule"/>
</dbReference>
<dbReference type="EC" id="2.4.2.9" evidence="5"/>
<proteinExistence type="inferred from homology"/>
<evidence type="ECO:0000256" key="1">
    <source>
        <dbReference type="ARBA" id="ARBA00005565"/>
    </source>
</evidence>
<dbReference type="Gene3D" id="3.40.50.2020">
    <property type="match status" value="1"/>
</dbReference>
<evidence type="ECO:0000313" key="7">
    <source>
        <dbReference type="EMBL" id="HIV02275.1"/>
    </source>
</evidence>
<keyword evidence="2 5" id="KW-0806">Transcription termination</keyword>
<keyword evidence="3 5" id="KW-0805">Transcription regulation</keyword>